<feature type="domain" description="Mon2/Sec7/BIG1-like HUS" evidence="5">
    <location>
        <begin position="200"/>
        <end position="354"/>
    </location>
</feature>
<evidence type="ECO:0000259" key="5">
    <source>
        <dbReference type="Pfam" id="PF12783"/>
    </source>
</evidence>
<proteinExistence type="inferred from homology"/>
<dbReference type="STRING" id="1160509.A0A3N4I7X3"/>
<keyword evidence="3" id="KW-0653">Protein transport</keyword>
<sequence length="1691" mass="184891">MAAHVLTSDLTGLLHETKRKFSDVKSAAEKSLADLKSLGGLTEAQLAAELSDRSTFVTPFIQACKTKNAKVSAIGVGSLQRIIVSKALARSRLKEAVDALRDGAQLGVDVQLKILQSLPAILQNYGDEVNGPLLSDILHLCSTLQAGKNAIVNNTAAATFLQLVVSTFDKVVDEDASSAEVQTVGEVPTETGSVALKPAAADAYQVFHDVCLLTEGHKARFLQEAAFTQSFGLELIESLLSNHPNLFITHPEQTFLVKSRVLPLVIRLLSDRQSFSTAVRTARVMLALIKRHLIQMPDECEKALSLLIYLLDADSAMLWKRALCLEVFKAICADAELVRTIYSHYDAVDGKRNVVGDLMGSLTRLATEKPAVIGLSTQSTVPSTQFPGKDSSSEQAALEAGGVAGIIGGAVGVGDLNVPGLSTQWSLIRVPCLEQLDKQEPPVIPESYIYCLTLNCVNFFAEGLAKFILPLATPVERSKSTKPRSRARSATVNKGSDVDYNSSDSTAVSQSPSRTSGRRKSTRRKQYLPPNPVDLKEHPQLDEILTAASIVEACWPAVLASFSTFLYASLDNDFYHNLVRSFQKFTHVSGLLRLHTPRDAFLTTLGKAAVPSNVLSANYPSENQQGSSNTKGLLSVETNTAADRTSSDVNSSLNSRNLLCLRALLNLGIGLGPVLGSAWSIVLETLQQADFVLYASSRKASRTASTSKPDLSRADSGALTANLAGELAAVEAVSAKMFEATKNFPDAAVVDILTALSRLMYETETTDSPAVARAEENARPKPPRSPTFMNMHKRVGSMASNAVALQISENVFPLAKMAELGHINISRLLGPDASVTGWDLLVGHLASVSTSRNFGNSIRIKAAEVLNEISVLAAQVCTDEGVENIGEIQRRILAAVRSGTENEDGNPADSATKSTDLEIQQLSLESLNSILEHGGQSLIAGWDIVFEIINSVFELGDGDAFIREPIARSPKLVRSSFNSLQLICSDFLSNLPTSCILVLVDTLHSFAYQKYDLNISLTTITYFWNISDFLQARGNSGLITSKATNEEELMQLLQRADVDNVSLWLVLLLRLTAVSYDIRAEVRNGSIQTLFRIFDTYGHKLSPQAWRPCLTTVVFKMMGIDQPEDTKSQASERKSWNDTINLVLEGIGTLYAHYFEIFCEQSEFTNTWRVFLEYLDNLLKRNSYEVNAMIFKVLTQVLEKVPSPDKLGDCLQDTWTFWSSQGQKVAEGDMDGPGSGIQDCLTAYVTAFKPLYRLIEPTIDVTIVEKSLDLLKECILFPDAPAYFQDLEFLTPLQQAVADNLQLIRTTGTEIPQLYIKKVSSFILFPYLSPSSLSKNSAKGSKPLTYVALSMLAMDLLEKTVQAHALESEIYESGALSELLAALSHPIQLKYNFPPASKPTKYQPTWQRATVTAISILRHTLHGPALSLSISSSTRAEIVEKAVTITDGILRAECPDTMPDDTLQQHEQFDRDHFSKLRGLLIPVMQEEYVTTSIVEKYAAAVYTNSILFPGIDDGEEVLTAAKSDKGWGRKLGYTGDAVPRKRSALGYDCYDELFQRLDKSESRRLADVVAPYLIARAALVLRKYIADQPLRGNIPQPVSHRKELLYTLKRLTELETGVVDGKVKGMFHSSGSHSQMVVANIASAPEGTTKAHLFRLLPLFAQVVKVASKDSVVLEAAGKVVEKVWEEVEA</sequence>
<reference evidence="8 9" key="1">
    <citation type="journal article" date="2018" name="Nat. Ecol. Evol.">
        <title>Pezizomycetes genomes reveal the molecular basis of ectomycorrhizal truffle lifestyle.</title>
        <authorList>
            <person name="Murat C."/>
            <person name="Payen T."/>
            <person name="Noel B."/>
            <person name="Kuo A."/>
            <person name="Morin E."/>
            <person name="Chen J."/>
            <person name="Kohler A."/>
            <person name="Krizsan K."/>
            <person name="Balestrini R."/>
            <person name="Da Silva C."/>
            <person name="Montanini B."/>
            <person name="Hainaut M."/>
            <person name="Levati E."/>
            <person name="Barry K.W."/>
            <person name="Belfiori B."/>
            <person name="Cichocki N."/>
            <person name="Clum A."/>
            <person name="Dockter R.B."/>
            <person name="Fauchery L."/>
            <person name="Guy J."/>
            <person name="Iotti M."/>
            <person name="Le Tacon F."/>
            <person name="Lindquist E.A."/>
            <person name="Lipzen A."/>
            <person name="Malagnac F."/>
            <person name="Mello A."/>
            <person name="Molinier V."/>
            <person name="Miyauchi S."/>
            <person name="Poulain J."/>
            <person name="Riccioni C."/>
            <person name="Rubini A."/>
            <person name="Sitrit Y."/>
            <person name="Splivallo R."/>
            <person name="Traeger S."/>
            <person name="Wang M."/>
            <person name="Zifcakova L."/>
            <person name="Wipf D."/>
            <person name="Zambonelli A."/>
            <person name="Paolocci F."/>
            <person name="Nowrousian M."/>
            <person name="Ottonello S."/>
            <person name="Baldrian P."/>
            <person name="Spatafora J.W."/>
            <person name="Henrissat B."/>
            <person name="Nagy L.G."/>
            <person name="Aury J.M."/>
            <person name="Wincker P."/>
            <person name="Grigoriev I.V."/>
            <person name="Bonfante P."/>
            <person name="Martin F.M."/>
        </authorList>
    </citation>
    <scope>NUCLEOTIDE SEQUENCE [LARGE SCALE GENOMIC DNA]</scope>
    <source>
        <strain evidence="8 9">RN42</strain>
    </source>
</reference>
<gene>
    <name evidence="8" type="ORF">BJ508DRAFT_208402</name>
</gene>
<keyword evidence="9" id="KW-1185">Reference proteome</keyword>
<dbReference type="InterPro" id="IPR032629">
    <property type="entry name" value="DCB_dom"/>
</dbReference>
<dbReference type="PANTHER" id="PTHR10663">
    <property type="entry name" value="GUANYL-NUCLEOTIDE EXCHANGE FACTOR"/>
    <property type="match status" value="1"/>
</dbReference>
<dbReference type="InterPro" id="IPR032691">
    <property type="entry name" value="Mon2/Sec7/BIG1-like_HUS"/>
</dbReference>
<evidence type="ECO:0000259" key="7">
    <source>
        <dbReference type="Pfam" id="PF16213"/>
    </source>
</evidence>
<dbReference type="Pfam" id="PF12783">
    <property type="entry name" value="Sec7-like_HUS"/>
    <property type="match status" value="1"/>
</dbReference>
<evidence type="ECO:0008006" key="10">
    <source>
        <dbReference type="Google" id="ProtNLM"/>
    </source>
</evidence>
<dbReference type="Pfam" id="PF16206">
    <property type="entry name" value="Mon2_C"/>
    <property type="match status" value="1"/>
</dbReference>
<feature type="domain" description="Mon2 C-terminal" evidence="6">
    <location>
        <begin position="986"/>
        <end position="1201"/>
    </location>
</feature>
<protein>
    <recommendedName>
        <fullName evidence="10">Endosomal peripheral membrane protein</fullName>
    </recommendedName>
</protein>
<name>A0A3N4I7X3_ASCIM</name>
<evidence type="ECO:0000256" key="1">
    <source>
        <dbReference type="ARBA" id="ARBA00008144"/>
    </source>
</evidence>
<accession>A0A3N4I7X3</accession>
<evidence type="ECO:0000313" key="8">
    <source>
        <dbReference type="EMBL" id="RPA82192.1"/>
    </source>
</evidence>
<dbReference type="GO" id="GO:0005794">
    <property type="term" value="C:Golgi apparatus"/>
    <property type="evidence" value="ECO:0007669"/>
    <property type="project" value="UniProtKB-ARBA"/>
</dbReference>
<dbReference type="SUPFAM" id="SSF48371">
    <property type="entry name" value="ARM repeat"/>
    <property type="match status" value="1"/>
</dbReference>
<comment type="similarity">
    <text evidence="1">Belongs to the MON2 family.</text>
</comment>
<evidence type="ECO:0000313" key="9">
    <source>
        <dbReference type="Proteomes" id="UP000275078"/>
    </source>
</evidence>
<organism evidence="8 9">
    <name type="scientific">Ascobolus immersus RN42</name>
    <dbReference type="NCBI Taxonomy" id="1160509"/>
    <lineage>
        <taxon>Eukaryota</taxon>
        <taxon>Fungi</taxon>
        <taxon>Dikarya</taxon>
        <taxon>Ascomycota</taxon>
        <taxon>Pezizomycotina</taxon>
        <taxon>Pezizomycetes</taxon>
        <taxon>Pezizales</taxon>
        <taxon>Ascobolaceae</taxon>
        <taxon>Ascobolus</taxon>
    </lineage>
</organism>
<feature type="compositionally biased region" description="Polar residues" evidence="4">
    <location>
        <begin position="488"/>
        <end position="510"/>
    </location>
</feature>
<evidence type="ECO:0000256" key="4">
    <source>
        <dbReference type="SAM" id="MobiDB-lite"/>
    </source>
</evidence>
<dbReference type="OrthoDB" id="294853at2759"/>
<dbReference type="PANTHER" id="PTHR10663:SF333">
    <property type="entry name" value="PROTEIN MON2 HOMOLOG"/>
    <property type="match status" value="1"/>
</dbReference>
<dbReference type="InterPro" id="IPR032817">
    <property type="entry name" value="Mon2_C"/>
</dbReference>
<feature type="domain" description="Mon2/Sec7/BIG1-like dimerisation and cyclophilin-binding" evidence="7">
    <location>
        <begin position="4"/>
        <end position="175"/>
    </location>
</feature>
<dbReference type="InterPro" id="IPR016024">
    <property type="entry name" value="ARM-type_fold"/>
</dbReference>
<evidence type="ECO:0000259" key="6">
    <source>
        <dbReference type="Pfam" id="PF16206"/>
    </source>
</evidence>
<keyword evidence="2" id="KW-0813">Transport</keyword>
<feature type="region of interest" description="Disordered" evidence="4">
    <location>
        <begin position="478"/>
        <end position="535"/>
    </location>
</feature>
<feature type="region of interest" description="Disordered" evidence="4">
    <location>
        <begin position="767"/>
        <end position="788"/>
    </location>
</feature>
<dbReference type="GO" id="GO:0015031">
    <property type="term" value="P:protein transport"/>
    <property type="evidence" value="ECO:0007669"/>
    <property type="project" value="UniProtKB-KW"/>
</dbReference>
<evidence type="ECO:0000256" key="2">
    <source>
        <dbReference type="ARBA" id="ARBA00022448"/>
    </source>
</evidence>
<evidence type="ECO:0000256" key="3">
    <source>
        <dbReference type="ARBA" id="ARBA00022927"/>
    </source>
</evidence>
<dbReference type="EMBL" id="ML119673">
    <property type="protein sequence ID" value="RPA82192.1"/>
    <property type="molecule type" value="Genomic_DNA"/>
</dbReference>
<dbReference type="Pfam" id="PF16213">
    <property type="entry name" value="DCB"/>
    <property type="match status" value="1"/>
</dbReference>
<feature type="compositionally biased region" description="Basic residues" evidence="4">
    <location>
        <begin position="516"/>
        <end position="526"/>
    </location>
</feature>
<dbReference type="Proteomes" id="UP000275078">
    <property type="component" value="Unassembled WGS sequence"/>
</dbReference>